<dbReference type="Pfam" id="PF01425">
    <property type="entry name" value="Amidase"/>
    <property type="match status" value="1"/>
</dbReference>
<dbReference type="Proteomes" id="UP000076842">
    <property type="component" value="Unassembled WGS sequence"/>
</dbReference>
<dbReference type="PANTHER" id="PTHR42678">
    <property type="entry name" value="AMIDASE"/>
    <property type="match status" value="1"/>
</dbReference>
<organism evidence="3 4">
    <name type="scientific">Calocera cornea HHB12733</name>
    <dbReference type="NCBI Taxonomy" id="1353952"/>
    <lineage>
        <taxon>Eukaryota</taxon>
        <taxon>Fungi</taxon>
        <taxon>Dikarya</taxon>
        <taxon>Basidiomycota</taxon>
        <taxon>Agaricomycotina</taxon>
        <taxon>Dacrymycetes</taxon>
        <taxon>Dacrymycetales</taxon>
        <taxon>Dacrymycetaceae</taxon>
        <taxon>Calocera</taxon>
    </lineage>
</organism>
<dbReference type="AlphaFoldDB" id="A0A165DJE9"/>
<dbReference type="PANTHER" id="PTHR42678:SF34">
    <property type="entry name" value="OS04G0183300 PROTEIN"/>
    <property type="match status" value="1"/>
</dbReference>
<gene>
    <name evidence="3" type="ORF">CALCODRAFT_520403</name>
</gene>
<evidence type="ECO:0000313" key="3">
    <source>
        <dbReference type="EMBL" id="KZT52938.1"/>
    </source>
</evidence>
<dbReference type="InterPro" id="IPR036928">
    <property type="entry name" value="AS_sf"/>
</dbReference>
<evidence type="ECO:0000256" key="1">
    <source>
        <dbReference type="SAM" id="SignalP"/>
    </source>
</evidence>
<dbReference type="InterPro" id="IPR023631">
    <property type="entry name" value="Amidase_dom"/>
</dbReference>
<evidence type="ECO:0000259" key="2">
    <source>
        <dbReference type="Pfam" id="PF01425"/>
    </source>
</evidence>
<dbReference type="SUPFAM" id="SSF75304">
    <property type="entry name" value="Amidase signature (AS) enzymes"/>
    <property type="match status" value="1"/>
</dbReference>
<feature type="chain" id="PRO_5007856609" evidence="1">
    <location>
        <begin position="23"/>
        <end position="560"/>
    </location>
</feature>
<protein>
    <submittedName>
        <fullName evidence="3">Amidase signature enzyme</fullName>
    </submittedName>
</protein>
<sequence length="560" mass="59724">MFINRAFLATVAGLLTFGPVSANLSVGNVDVNPLAMRTTCPCYADYPDLYEATIDELSAGMAAGKFTSVQLTKAYLARIDETNWKGPKLRSVIVTNPHALSLAAEADALRKNGTILGPLHGIPILIKDNIGVQPEDGMDTTAGSYALVGAKTPGDSVVVKGLKEHGAIILGKTNMAQWAYWRSSTGLPNGWSSVGGQCTNAYYPQANPGGSSSGTGIAISIGLAAAGLGSDTGGSVISPSSTNNLVGLRSTIGLISRTGVVPISEHHDTVGPMARTVKDLALLMNAIATGPDPADNYTLAQPMPVPDYTAKLSKDALKGVRLGIPQHFINYSTPQAAAFLGAVEVLKDLGATIVDANITNINSWNNGTLRNYMFAADFNVALPRYMKTLAYNPSGVTTVQSLIDYNNAHPDLEKPPTYEAMDLWYQYVNVSETEPMYRETIDFLSREGKGGIDAALKDNNVSALIMYSVQSGFSALSGYPQITLPLSFLPPGQPAVQVQNHTVQTYTPFPGQPYGFTFAGTGYSEATLIAYAYAFEQATHHRLDKRAYWEAIPKIQLPDV</sequence>
<keyword evidence="1" id="KW-0732">Signal</keyword>
<feature type="domain" description="Amidase" evidence="2">
    <location>
        <begin position="71"/>
        <end position="393"/>
    </location>
</feature>
<dbReference type="InParanoid" id="A0A165DJE9"/>
<dbReference type="Gene3D" id="3.90.1300.10">
    <property type="entry name" value="Amidase signature (AS) domain"/>
    <property type="match status" value="1"/>
</dbReference>
<dbReference type="OrthoDB" id="5423360at2759"/>
<dbReference type="EMBL" id="KV424051">
    <property type="protein sequence ID" value="KZT52938.1"/>
    <property type="molecule type" value="Genomic_DNA"/>
</dbReference>
<dbReference type="STRING" id="1353952.A0A165DJE9"/>
<proteinExistence type="predicted"/>
<name>A0A165DJE9_9BASI</name>
<dbReference type="FunCoup" id="A0A165DJE9">
    <property type="interactions" value="186"/>
</dbReference>
<accession>A0A165DJE9</accession>
<keyword evidence="4" id="KW-1185">Reference proteome</keyword>
<evidence type="ECO:0000313" key="4">
    <source>
        <dbReference type="Proteomes" id="UP000076842"/>
    </source>
</evidence>
<reference evidence="3 4" key="1">
    <citation type="journal article" date="2016" name="Mol. Biol. Evol.">
        <title>Comparative Genomics of Early-Diverging Mushroom-Forming Fungi Provides Insights into the Origins of Lignocellulose Decay Capabilities.</title>
        <authorList>
            <person name="Nagy L.G."/>
            <person name="Riley R."/>
            <person name="Tritt A."/>
            <person name="Adam C."/>
            <person name="Daum C."/>
            <person name="Floudas D."/>
            <person name="Sun H."/>
            <person name="Yadav J.S."/>
            <person name="Pangilinan J."/>
            <person name="Larsson K.H."/>
            <person name="Matsuura K."/>
            <person name="Barry K."/>
            <person name="Labutti K."/>
            <person name="Kuo R."/>
            <person name="Ohm R.A."/>
            <person name="Bhattacharya S.S."/>
            <person name="Shirouzu T."/>
            <person name="Yoshinaga Y."/>
            <person name="Martin F.M."/>
            <person name="Grigoriev I.V."/>
            <person name="Hibbett D.S."/>
        </authorList>
    </citation>
    <scope>NUCLEOTIDE SEQUENCE [LARGE SCALE GENOMIC DNA]</scope>
    <source>
        <strain evidence="3 4">HHB12733</strain>
    </source>
</reference>
<feature type="signal peptide" evidence="1">
    <location>
        <begin position="1"/>
        <end position="22"/>
    </location>
</feature>